<comment type="subcellular location">
    <subcellularLocation>
        <location evidence="1 5">Nucleus</location>
        <location evidence="1 5">Nucleolus</location>
    </subcellularLocation>
</comment>
<sequence length="249" mass="29633">MSSYRNVLKSYQKTHRERGQLESRKHLGFLEKKKDYKIRANERAKKEKIIKTLKNKALDKNPDEFYFNMINSKVKSGIHEAKDEEKTYTDAQHKLMNTQDLGYVKYKHTSEKKKIEQLKSSMHFLDVEKPNKHIVFVDSKTEEREFDPVKYFDTHPSLVDRSFNRPKMSTLEKPINIGEKAILRTTDKRIKTYKELGQRLDREKELRVIQDKLSVKKRLLMEKKTKKIKIKGESKTSAAVYKLKAKRKR</sequence>
<dbReference type="PANTHER" id="PTHR12838:SF0">
    <property type="entry name" value="U3 SMALL NUCLEOLAR RNA-ASSOCIATED PROTEIN 11-RELATED"/>
    <property type="match status" value="1"/>
</dbReference>
<protein>
    <recommendedName>
        <fullName evidence="5">U3 small nucleolar RNA-associated protein 11</fullName>
        <shortName evidence="5">U3 snoRNA-associated protein 11</shortName>
    </recommendedName>
</protein>
<dbReference type="PIRSF" id="PIRSF015952">
    <property type="entry name" value="U3snoRNP11"/>
    <property type="match status" value="1"/>
</dbReference>
<dbReference type="Pfam" id="PF03998">
    <property type="entry name" value="Utp11"/>
    <property type="match status" value="1"/>
</dbReference>
<comment type="function">
    <text evidence="5">Involved in nucleolar processing of pre-18S ribosomal RNA.</text>
</comment>
<proteinExistence type="inferred from homology"/>
<accession>A0A7I8V6I1</accession>
<evidence type="ECO:0000256" key="6">
    <source>
        <dbReference type="SAM" id="MobiDB-lite"/>
    </source>
</evidence>
<evidence type="ECO:0000256" key="4">
    <source>
        <dbReference type="ARBA" id="ARBA00023242"/>
    </source>
</evidence>
<feature type="compositionally biased region" description="Polar residues" evidence="6">
    <location>
        <begin position="1"/>
        <end position="11"/>
    </location>
</feature>
<keyword evidence="4 5" id="KW-0539">Nucleus</keyword>
<evidence type="ECO:0000313" key="8">
    <source>
        <dbReference type="Proteomes" id="UP000549394"/>
    </source>
</evidence>
<comment type="subunit">
    <text evidence="5">Component of the ribosomal small subunit (SSU) processome.</text>
</comment>
<name>A0A7I8V6I1_9ANNE</name>
<keyword evidence="8" id="KW-1185">Reference proteome</keyword>
<dbReference type="InterPro" id="IPR007144">
    <property type="entry name" value="SSU_processome_Utp11"/>
</dbReference>
<comment type="caution">
    <text evidence="7">The sequence shown here is derived from an EMBL/GenBank/DDBJ whole genome shotgun (WGS) entry which is preliminary data.</text>
</comment>
<feature type="region of interest" description="Disordered" evidence="6">
    <location>
        <begin position="1"/>
        <end position="20"/>
    </location>
</feature>
<evidence type="ECO:0000256" key="5">
    <source>
        <dbReference type="PIRNR" id="PIRNR015952"/>
    </source>
</evidence>
<organism evidence="7 8">
    <name type="scientific">Dimorphilus gyrociliatus</name>
    <dbReference type="NCBI Taxonomy" id="2664684"/>
    <lineage>
        <taxon>Eukaryota</taxon>
        <taxon>Metazoa</taxon>
        <taxon>Spiralia</taxon>
        <taxon>Lophotrochozoa</taxon>
        <taxon>Annelida</taxon>
        <taxon>Polychaeta</taxon>
        <taxon>Polychaeta incertae sedis</taxon>
        <taxon>Dinophilidae</taxon>
        <taxon>Dimorphilus</taxon>
    </lineage>
</organism>
<dbReference type="GO" id="GO:0032040">
    <property type="term" value="C:small-subunit processome"/>
    <property type="evidence" value="ECO:0007669"/>
    <property type="project" value="UniProtKB-UniRule"/>
</dbReference>
<dbReference type="PANTHER" id="PTHR12838">
    <property type="entry name" value="U3 SMALL NUCLEOLAR RNA-ASSOCIATED PROTEIN 11"/>
    <property type="match status" value="1"/>
</dbReference>
<evidence type="ECO:0000256" key="1">
    <source>
        <dbReference type="ARBA" id="ARBA00004604"/>
    </source>
</evidence>
<dbReference type="AlphaFoldDB" id="A0A7I8V6I1"/>
<comment type="similarity">
    <text evidence="2 5">Belongs to the UTP11 family.</text>
</comment>
<evidence type="ECO:0000256" key="3">
    <source>
        <dbReference type="ARBA" id="ARBA00022552"/>
    </source>
</evidence>
<evidence type="ECO:0000256" key="2">
    <source>
        <dbReference type="ARBA" id="ARBA00008105"/>
    </source>
</evidence>
<gene>
    <name evidence="7" type="ORF">DGYR_LOCUS226</name>
</gene>
<keyword evidence="3 5" id="KW-0698">rRNA processing</keyword>
<dbReference type="OrthoDB" id="29058at2759"/>
<dbReference type="EMBL" id="CAJFCJ010000001">
    <property type="protein sequence ID" value="CAD5110868.1"/>
    <property type="molecule type" value="Genomic_DNA"/>
</dbReference>
<evidence type="ECO:0000313" key="7">
    <source>
        <dbReference type="EMBL" id="CAD5110868.1"/>
    </source>
</evidence>
<dbReference type="Proteomes" id="UP000549394">
    <property type="component" value="Unassembled WGS sequence"/>
</dbReference>
<dbReference type="GO" id="GO:0006364">
    <property type="term" value="P:rRNA processing"/>
    <property type="evidence" value="ECO:0007669"/>
    <property type="project" value="UniProtKB-UniRule"/>
</dbReference>
<reference evidence="7 8" key="1">
    <citation type="submission" date="2020-08" db="EMBL/GenBank/DDBJ databases">
        <authorList>
            <person name="Hejnol A."/>
        </authorList>
    </citation>
    <scope>NUCLEOTIDE SEQUENCE [LARGE SCALE GENOMIC DNA]</scope>
</reference>